<dbReference type="PANTHER" id="PTHR46173:SF1">
    <property type="entry name" value="CCA TRNA NUCLEOTIDYLTRANSFERASE 1, MITOCHONDRIAL"/>
    <property type="match status" value="1"/>
</dbReference>
<evidence type="ECO:0000313" key="13">
    <source>
        <dbReference type="EMBL" id="HIR58653.1"/>
    </source>
</evidence>
<evidence type="ECO:0000256" key="7">
    <source>
        <dbReference type="ARBA" id="ARBA00022842"/>
    </source>
</evidence>
<dbReference type="Pfam" id="PF01743">
    <property type="entry name" value="PolyA_pol"/>
    <property type="match status" value="1"/>
</dbReference>
<dbReference type="GO" id="GO:0008033">
    <property type="term" value="P:tRNA processing"/>
    <property type="evidence" value="ECO:0007669"/>
    <property type="project" value="UniProtKB-KW"/>
</dbReference>
<evidence type="ECO:0000256" key="5">
    <source>
        <dbReference type="ARBA" id="ARBA00022723"/>
    </source>
</evidence>
<dbReference type="InterPro" id="IPR043519">
    <property type="entry name" value="NT_sf"/>
</dbReference>
<keyword evidence="4" id="KW-0548">Nucleotidyltransferase</keyword>
<gene>
    <name evidence="13" type="ORF">IAB38_01245</name>
</gene>
<evidence type="ECO:0000259" key="10">
    <source>
        <dbReference type="Pfam" id="PF01743"/>
    </source>
</evidence>
<dbReference type="InterPro" id="IPR050264">
    <property type="entry name" value="Bact_CCA-adding_enz_type3_sf"/>
</dbReference>
<evidence type="ECO:0000256" key="8">
    <source>
        <dbReference type="ARBA" id="ARBA00022884"/>
    </source>
</evidence>
<dbReference type="Pfam" id="PF13735">
    <property type="entry name" value="tRNA_NucTran2_2"/>
    <property type="match status" value="1"/>
</dbReference>
<dbReference type="GO" id="GO:0000166">
    <property type="term" value="F:nucleotide binding"/>
    <property type="evidence" value="ECO:0007669"/>
    <property type="project" value="UniProtKB-KW"/>
</dbReference>
<dbReference type="InterPro" id="IPR002646">
    <property type="entry name" value="PolA_pol_head_dom"/>
</dbReference>
<dbReference type="GO" id="GO:0016779">
    <property type="term" value="F:nucleotidyltransferase activity"/>
    <property type="evidence" value="ECO:0007669"/>
    <property type="project" value="UniProtKB-KW"/>
</dbReference>
<keyword evidence="3" id="KW-0819">tRNA processing</keyword>
<reference evidence="13" key="2">
    <citation type="journal article" date="2021" name="PeerJ">
        <title>Extensive microbial diversity within the chicken gut microbiome revealed by metagenomics and culture.</title>
        <authorList>
            <person name="Gilroy R."/>
            <person name="Ravi A."/>
            <person name="Getino M."/>
            <person name="Pursley I."/>
            <person name="Horton D.L."/>
            <person name="Alikhan N.F."/>
            <person name="Baker D."/>
            <person name="Gharbi K."/>
            <person name="Hall N."/>
            <person name="Watson M."/>
            <person name="Adriaenssens E.M."/>
            <person name="Foster-Nyarko E."/>
            <person name="Jarju S."/>
            <person name="Secka A."/>
            <person name="Antonio M."/>
            <person name="Oren A."/>
            <person name="Chaudhuri R.R."/>
            <person name="La Ragione R."/>
            <person name="Hildebrand F."/>
            <person name="Pallen M.J."/>
        </authorList>
    </citation>
    <scope>NUCLEOTIDE SEQUENCE</scope>
    <source>
        <strain evidence="13">CHK184-20233</strain>
    </source>
</reference>
<feature type="domain" description="tRNA nucleotidyltransferase/poly(A) polymerase RNA and SrmB- binding" evidence="11">
    <location>
        <begin position="166"/>
        <end position="221"/>
    </location>
</feature>
<comment type="similarity">
    <text evidence="9">Belongs to the tRNA nucleotidyltransferase/poly(A) polymerase family.</text>
</comment>
<dbReference type="InterPro" id="IPR032810">
    <property type="entry name" value="CCA-adding_enz_C"/>
</dbReference>
<evidence type="ECO:0000256" key="3">
    <source>
        <dbReference type="ARBA" id="ARBA00022694"/>
    </source>
</evidence>
<dbReference type="Gene3D" id="1.10.246.80">
    <property type="match status" value="1"/>
</dbReference>
<dbReference type="Proteomes" id="UP000824232">
    <property type="component" value="Unassembled WGS sequence"/>
</dbReference>
<reference evidence="13" key="1">
    <citation type="submission" date="2020-10" db="EMBL/GenBank/DDBJ databases">
        <authorList>
            <person name="Gilroy R."/>
        </authorList>
    </citation>
    <scope>NUCLEOTIDE SEQUENCE</scope>
    <source>
        <strain evidence="13">CHK184-20233</strain>
    </source>
</reference>
<comment type="cofactor">
    <cofactor evidence="1">
        <name>Mg(2+)</name>
        <dbReference type="ChEBI" id="CHEBI:18420"/>
    </cofactor>
</comment>
<keyword evidence="7" id="KW-0460">Magnesium</keyword>
<dbReference type="InterPro" id="IPR032828">
    <property type="entry name" value="PolyA_RNA-bd"/>
</dbReference>
<evidence type="ECO:0000259" key="11">
    <source>
        <dbReference type="Pfam" id="PF12627"/>
    </source>
</evidence>
<sequence length="379" mass="43877">MLDTAFNVLKMIEDNSYEAYIVGGFVRDYIMGIKSNDVDITTNAKPKDLIKIFPNANIDNEVYGSVIVYLNNIRFEITTYRDEGNYLDNRHPDTVNYVDDLKIDLKRRDFTINTICMDKEGNIVDLLNSRSDIDNKIIKTVIEPLESFKIDSLRILRAIRFATTLDFELALDVKEAIMQSKYLLKDLSINRKKSELDKIFSSPNIEKGIKLIKELDLIDVLYLDNINKVKPCSQVIGIWTMLDVDNIYPFTRNELKLMKDIRESIKNNPLAFTTLYYYDLYPCTVAGEILSIPKKEIMDNYKSMPIHKRSDIVIDSYDLIDYLKIEDGPIISKLWKELEIKLLNLEVNNNKEELLNLAKKIYTSSNLVKEDADETKTTG</sequence>
<dbReference type="Pfam" id="PF12627">
    <property type="entry name" value="PolyA_pol_RNAbd"/>
    <property type="match status" value="1"/>
</dbReference>
<feature type="domain" description="CCA-adding enzyme C-terminal" evidence="12">
    <location>
        <begin position="290"/>
        <end position="357"/>
    </location>
</feature>
<evidence type="ECO:0000256" key="4">
    <source>
        <dbReference type="ARBA" id="ARBA00022695"/>
    </source>
</evidence>
<evidence type="ECO:0008006" key="15">
    <source>
        <dbReference type="Google" id="ProtNLM"/>
    </source>
</evidence>
<name>A0A9D1DTG5_9FIRM</name>
<dbReference type="SUPFAM" id="SSF81891">
    <property type="entry name" value="Poly A polymerase C-terminal region-like"/>
    <property type="match status" value="1"/>
</dbReference>
<dbReference type="Gene3D" id="1.10.3090.10">
    <property type="entry name" value="cca-adding enzyme, domain 2"/>
    <property type="match status" value="1"/>
</dbReference>
<evidence type="ECO:0000256" key="6">
    <source>
        <dbReference type="ARBA" id="ARBA00022741"/>
    </source>
</evidence>
<accession>A0A9D1DTG5</accession>
<dbReference type="SUPFAM" id="SSF81301">
    <property type="entry name" value="Nucleotidyltransferase"/>
    <property type="match status" value="1"/>
</dbReference>
<comment type="caution">
    <text evidence="13">The sequence shown here is derived from an EMBL/GenBank/DDBJ whole genome shotgun (WGS) entry which is preliminary data.</text>
</comment>
<dbReference type="GO" id="GO:0000049">
    <property type="term" value="F:tRNA binding"/>
    <property type="evidence" value="ECO:0007669"/>
    <property type="project" value="TreeGrafter"/>
</dbReference>
<keyword evidence="6" id="KW-0547">Nucleotide-binding</keyword>
<protein>
    <recommendedName>
        <fullName evidence="15">CCA tRNA nucleotidyltransferase</fullName>
    </recommendedName>
</protein>
<dbReference type="GO" id="GO:0046872">
    <property type="term" value="F:metal ion binding"/>
    <property type="evidence" value="ECO:0007669"/>
    <property type="project" value="UniProtKB-KW"/>
</dbReference>
<keyword evidence="8 9" id="KW-0694">RNA-binding</keyword>
<keyword evidence="5" id="KW-0479">Metal-binding</keyword>
<dbReference type="EMBL" id="DVHC01000014">
    <property type="protein sequence ID" value="HIR58653.1"/>
    <property type="molecule type" value="Genomic_DNA"/>
</dbReference>
<evidence type="ECO:0000256" key="9">
    <source>
        <dbReference type="RuleBase" id="RU003953"/>
    </source>
</evidence>
<feature type="domain" description="Poly A polymerase head" evidence="10">
    <location>
        <begin position="19"/>
        <end position="138"/>
    </location>
</feature>
<evidence type="ECO:0000256" key="2">
    <source>
        <dbReference type="ARBA" id="ARBA00022679"/>
    </source>
</evidence>
<proteinExistence type="inferred from homology"/>
<dbReference type="AlphaFoldDB" id="A0A9D1DTG5"/>
<evidence type="ECO:0000313" key="14">
    <source>
        <dbReference type="Proteomes" id="UP000824232"/>
    </source>
</evidence>
<evidence type="ECO:0000259" key="12">
    <source>
        <dbReference type="Pfam" id="PF13735"/>
    </source>
</evidence>
<keyword evidence="2 9" id="KW-0808">Transferase</keyword>
<dbReference type="PANTHER" id="PTHR46173">
    <property type="entry name" value="CCA TRNA NUCLEOTIDYLTRANSFERASE 1, MITOCHONDRIAL"/>
    <property type="match status" value="1"/>
</dbReference>
<evidence type="ECO:0000256" key="1">
    <source>
        <dbReference type="ARBA" id="ARBA00001946"/>
    </source>
</evidence>
<dbReference type="CDD" id="cd05398">
    <property type="entry name" value="NT_ClassII-CCAase"/>
    <property type="match status" value="1"/>
</dbReference>
<dbReference type="Gene3D" id="3.30.460.10">
    <property type="entry name" value="Beta Polymerase, domain 2"/>
    <property type="match status" value="1"/>
</dbReference>
<organism evidence="13 14">
    <name type="scientific">Candidatus Onthousia excrementipullorum</name>
    <dbReference type="NCBI Taxonomy" id="2840884"/>
    <lineage>
        <taxon>Bacteria</taxon>
        <taxon>Bacillati</taxon>
        <taxon>Bacillota</taxon>
        <taxon>Bacilli</taxon>
        <taxon>Candidatus Onthousia</taxon>
    </lineage>
</organism>